<dbReference type="HOGENOM" id="CLU_1741334_0_0_1"/>
<protein>
    <submittedName>
        <fullName evidence="2">Uncharacterized protein</fullName>
    </submittedName>
</protein>
<evidence type="ECO:0000313" key="2">
    <source>
        <dbReference type="EMBL" id="KIO01612.1"/>
    </source>
</evidence>
<reference evidence="2 3" key="1">
    <citation type="submission" date="2014-04" db="EMBL/GenBank/DDBJ databases">
        <authorList>
            <consortium name="DOE Joint Genome Institute"/>
            <person name="Kuo A."/>
            <person name="Kohler A."/>
            <person name="Costa M.D."/>
            <person name="Nagy L.G."/>
            <person name="Floudas D."/>
            <person name="Copeland A."/>
            <person name="Barry K.W."/>
            <person name="Cichocki N."/>
            <person name="Veneault-Fourrey C."/>
            <person name="LaButti K."/>
            <person name="Lindquist E.A."/>
            <person name="Lipzen A."/>
            <person name="Lundell T."/>
            <person name="Morin E."/>
            <person name="Murat C."/>
            <person name="Sun H."/>
            <person name="Tunlid A."/>
            <person name="Henrissat B."/>
            <person name="Grigoriev I.V."/>
            <person name="Hibbett D.S."/>
            <person name="Martin F."/>
            <person name="Nordberg H.P."/>
            <person name="Cantor M.N."/>
            <person name="Hua S.X."/>
        </authorList>
    </citation>
    <scope>NUCLEOTIDE SEQUENCE [LARGE SCALE GENOMIC DNA]</scope>
    <source>
        <strain evidence="2 3">Marx 270</strain>
    </source>
</reference>
<sequence length="150" mass="16578">MPPSLCRAEARRGLAQQARENQDPNHYVGWCKHPHMQANSERLTGDDEMAGCSLSQPVFPDQGDLDIPQIDTDPLTDPIDNDQLRHPDDCDDFFPPLPSPPQSPSVEQDTCPPPAPCNPMDPEEQDAPPPPPPSNSVDEALPQHCQIIYQ</sequence>
<gene>
    <name evidence="2" type="ORF">M404DRAFT_28630</name>
</gene>
<evidence type="ECO:0000256" key="1">
    <source>
        <dbReference type="SAM" id="MobiDB-lite"/>
    </source>
</evidence>
<keyword evidence="3" id="KW-1185">Reference proteome</keyword>
<reference evidence="3" key="2">
    <citation type="submission" date="2015-01" db="EMBL/GenBank/DDBJ databases">
        <title>Evolutionary Origins and Diversification of the Mycorrhizal Mutualists.</title>
        <authorList>
            <consortium name="DOE Joint Genome Institute"/>
            <consortium name="Mycorrhizal Genomics Consortium"/>
            <person name="Kohler A."/>
            <person name="Kuo A."/>
            <person name="Nagy L.G."/>
            <person name="Floudas D."/>
            <person name="Copeland A."/>
            <person name="Barry K.W."/>
            <person name="Cichocki N."/>
            <person name="Veneault-Fourrey C."/>
            <person name="LaButti K."/>
            <person name="Lindquist E.A."/>
            <person name="Lipzen A."/>
            <person name="Lundell T."/>
            <person name="Morin E."/>
            <person name="Murat C."/>
            <person name="Riley R."/>
            <person name="Ohm R."/>
            <person name="Sun H."/>
            <person name="Tunlid A."/>
            <person name="Henrissat B."/>
            <person name="Grigoriev I.V."/>
            <person name="Hibbett D.S."/>
            <person name="Martin F."/>
        </authorList>
    </citation>
    <scope>NUCLEOTIDE SEQUENCE [LARGE SCALE GENOMIC DNA]</scope>
    <source>
        <strain evidence="3">Marx 270</strain>
    </source>
</reference>
<proteinExistence type="predicted"/>
<name>A0A0C3JVY5_PISTI</name>
<evidence type="ECO:0000313" key="3">
    <source>
        <dbReference type="Proteomes" id="UP000054217"/>
    </source>
</evidence>
<dbReference type="OrthoDB" id="10556273at2759"/>
<organism evidence="2 3">
    <name type="scientific">Pisolithus tinctorius Marx 270</name>
    <dbReference type="NCBI Taxonomy" id="870435"/>
    <lineage>
        <taxon>Eukaryota</taxon>
        <taxon>Fungi</taxon>
        <taxon>Dikarya</taxon>
        <taxon>Basidiomycota</taxon>
        <taxon>Agaricomycotina</taxon>
        <taxon>Agaricomycetes</taxon>
        <taxon>Agaricomycetidae</taxon>
        <taxon>Boletales</taxon>
        <taxon>Sclerodermatineae</taxon>
        <taxon>Pisolithaceae</taxon>
        <taxon>Pisolithus</taxon>
    </lineage>
</organism>
<dbReference type="Proteomes" id="UP000054217">
    <property type="component" value="Unassembled WGS sequence"/>
</dbReference>
<feature type="region of interest" description="Disordered" evidence="1">
    <location>
        <begin position="1"/>
        <end position="26"/>
    </location>
</feature>
<dbReference type="InParanoid" id="A0A0C3JVY5"/>
<dbReference type="EMBL" id="KN831987">
    <property type="protein sequence ID" value="KIO01612.1"/>
    <property type="molecule type" value="Genomic_DNA"/>
</dbReference>
<dbReference type="AlphaFoldDB" id="A0A0C3JVY5"/>
<accession>A0A0C3JVY5</accession>
<feature type="region of interest" description="Disordered" evidence="1">
    <location>
        <begin position="39"/>
        <end position="141"/>
    </location>
</feature>